<evidence type="ECO:0000313" key="1">
    <source>
        <dbReference type="EMBL" id="EDM63711.1"/>
    </source>
</evidence>
<protein>
    <submittedName>
        <fullName evidence="1">Uncharacterized protein</fullName>
    </submittedName>
</protein>
<proteinExistence type="predicted"/>
<dbReference type="EMBL" id="AAXB02000003">
    <property type="protein sequence ID" value="EDM63711.1"/>
    <property type="molecule type" value="Genomic_DNA"/>
</dbReference>
<dbReference type="Proteomes" id="UP000004016">
    <property type="component" value="Unassembled WGS sequence"/>
</dbReference>
<accession>A6BFC4</accession>
<dbReference type="HOGENOM" id="CLU_3403216_0_0_9"/>
<reference evidence="1 2" key="1">
    <citation type="submission" date="2007-03" db="EMBL/GenBank/DDBJ databases">
        <authorList>
            <person name="Fulton L."/>
            <person name="Clifton S."/>
            <person name="Fulton B."/>
            <person name="Xu J."/>
            <person name="Minx P."/>
            <person name="Pepin K.H."/>
            <person name="Johnson M."/>
            <person name="Thiruvilangam P."/>
            <person name="Bhonagiri V."/>
            <person name="Nash W.E."/>
            <person name="Mardis E.R."/>
            <person name="Wilson R.K."/>
        </authorList>
    </citation>
    <scope>NUCLEOTIDE SEQUENCE [LARGE SCALE GENOMIC DNA]</scope>
    <source>
        <strain evidence="1 2">DSM 13814</strain>
    </source>
</reference>
<sequence length="30" mass="3604">MLVIELAGRFNKFYLYLMHQADGYPDQNKK</sequence>
<name>A6BFC4_9FIRM</name>
<dbReference type="AlphaFoldDB" id="A6BFC4"/>
<reference evidence="1 2" key="2">
    <citation type="submission" date="2007-04" db="EMBL/GenBank/DDBJ databases">
        <title>Draft genome sequence of Dorea longicatena (DSM 13814).</title>
        <authorList>
            <person name="Sudarsanam P."/>
            <person name="Ley R."/>
            <person name="Guruge J."/>
            <person name="Turnbaugh P.J."/>
            <person name="Mahowald M."/>
            <person name="Liep D."/>
            <person name="Gordon J."/>
        </authorList>
    </citation>
    <scope>NUCLEOTIDE SEQUENCE [LARGE SCALE GENOMIC DNA]</scope>
    <source>
        <strain evidence="1 2">DSM 13814</strain>
    </source>
</reference>
<gene>
    <name evidence="1" type="ORF">DORLON_00996</name>
</gene>
<comment type="caution">
    <text evidence="1">The sequence shown here is derived from an EMBL/GenBank/DDBJ whole genome shotgun (WGS) entry which is preliminary data.</text>
</comment>
<evidence type="ECO:0000313" key="2">
    <source>
        <dbReference type="Proteomes" id="UP000004016"/>
    </source>
</evidence>
<organism evidence="1 2">
    <name type="scientific">Dorea longicatena DSM 13814</name>
    <dbReference type="NCBI Taxonomy" id="411462"/>
    <lineage>
        <taxon>Bacteria</taxon>
        <taxon>Bacillati</taxon>
        <taxon>Bacillota</taxon>
        <taxon>Clostridia</taxon>
        <taxon>Lachnospirales</taxon>
        <taxon>Lachnospiraceae</taxon>
        <taxon>Dorea</taxon>
    </lineage>
</organism>